<evidence type="ECO:0000313" key="2">
    <source>
        <dbReference type="EMBL" id="ABB24846.1"/>
    </source>
</evidence>
<dbReference type="STRING" id="319225.Plut_2004"/>
<evidence type="ECO:0000313" key="3">
    <source>
        <dbReference type="Proteomes" id="UP000002709"/>
    </source>
</evidence>
<dbReference type="KEGG" id="plt:Plut_2004"/>
<sequence length="57" mass="6296">MEKIIPTTNRKTMEPTLETTFNYTAIVAPIAFFLGGIVIVLLLNKFIGKNQGPSKTL</sequence>
<reference evidence="3" key="1">
    <citation type="submission" date="2005-08" db="EMBL/GenBank/DDBJ databases">
        <title>Complete sequence of Pelodictyon luteolum DSM 273.</title>
        <authorList>
            <consortium name="US DOE Joint Genome Institute"/>
            <person name="Copeland A."/>
            <person name="Lucas S."/>
            <person name="Lapidus A."/>
            <person name="Barry K."/>
            <person name="Detter J.C."/>
            <person name="Glavina T."/>
            <person name="Hammon N."/>
            <person name="Israni S."/>
            <person name="Pitluck S."/>
            <person name="Bryant D."/>
            <person name="Schmutz J."/>
            <person name="Larimer F."/>
            <person name="Land M."/>
            <person name="Kyrpides N."/>
            <person name="Ivanova N."/>
            <person name="Richardson P."/>
        </authorList>
    </citation>
    <scope>NUCLEOTIDE SEQUENCE [LARGE SCALE GENOMIC DNA]</scope>
    <source>
        <strain evidence="3">DSM 273 / BCRC 81028 / 2530</strain>
    </source>
</reference>
<dbReference type="HOGENOM" id="CLU_2992645_0_0_10"/>
<keyword evidence="1" id="KW-1133">Transmembrane helix</keyword>
<protein>
    <submittedName>
        <fullName evidence="2">Uncharacterized protein</fullName>
    </submittedName>
</protein>
<keyword evidence="1" id="KW-0812">Transmembrane</keyword>
<dbReference type="EMBL" id="CP000096">
    <property type="protein sequence ID" value="ABB24846.1"/>
    <property type="molecule type" value="Genomic_DNA"/>
</dbReference>
<organism evidence="2 3">
    <name type="scientific">Chlorobium luteolum (strain DSM 273 / BCRC 81028 / 2530)</name>
    <name type="common">Pelodictyon luteolum</name>
    <dbReference type="NCBI Taxonomy" id="319225"/>
    <lineage>
        <taxon>Bacteria</taxon>
        <taxon>Pseudomonadati</taxon>
        <taxon>Chlorobiota</taxon>
        <taxon>Chlorobiia</taxon>
        <taxon>Chlorobiales</taxon>
        <taxon>Chlorobiaceae</taxon>
        <taxon>Chlorobium/Pelodictyon group</taxon>
        <taxon>Pelodictyon</taxon>
    </lineage>
</organism>
<keyword evidence="1" id="KW-0472">Membrane</keyword>
<keyword evidence="3" id="KW-1185">Reference proteome</keyword>
<gene>
    <name evidence="2" type="ordered locus">Plut_2004</name>
</gene>
<proteinExistence type="predicted"/>
<dbReference type="AlphaFoldDB" id="Q3B1D5"/>
<evidence type="ECO:0000256" key="1">
    <source>
        <dbReference type="SAM" id="Phobius"/>
    </source>
</evidence>
<accession>Q3B1D5</accession>
<feature type="transmembrane region" description="Helical" evidence="1">
    <location>
        <begin position="20"/>
        <end position="43"/>
    </location>
</feature>
<dbReference type="Proteomes" id="UP000002709">
    <property type="component" value="Chromosome"/>
</dbReference>
<name>Q3B1D5_CHLL3</name>